<feature type="compositionally biased region" description="Basic and acidic residues" evidence="1">
    <location>
        <begin position="270"/>
        <end position="279"/>
    </location>
</feature>
<dbReference type="AlphaFoldDB" id="A0A423SMS2"/>
<protein>
    <submittedName>
        <fullName evidence="2">Uncharacterized protein</fullName>
    </submittedName>
</protein>
<feature type="compositionally biased region" description="Basic and acidic residues" evidence="1">
    <location>
        <begin position="238"/>
        <end position="247"/>
    </location>
</feature>
<feature type="region of interest" description="Disordered" evidence="1">
    <location>
        <begin position="49"/>
        <end position="143"/>
    </location>
</feature>
<evidence type="ECO:0000313" key="2">
    <source>
        <dbReference type="EMBL" id="ROT65516.1"/>
    </source>
</evidence>
<feature type="compositionally biased region" description="Polar residues" evidence="1">
    <location>
        <begin position="280"/>
        <end position="294"/>
    </location>
</feature>
<gene>
    <name evidence="2" type="ORF">C7M84_016515</name>
</gene>
<reference evidence="2 3" key="2">
    <citation type="submission" date="2019-01" db="EMBL/GenBank/DDBJ databases">
        <title>The decoding of complex shrimp genome reveals the adaptation for benthos swimmer, frequently molting mechanism and breeding impact on genome.</title>
        <authorList>
            <person name="Sun Y."/>
            <person name="Gao Y."/>
            <person name="Yu Y."/>
        </authorList>
    </citation>
    <scope>NUCLEOTIDE SEQUENCE [LARGE SCALE GENOMIC DNA]</scope>
    <source>
        <tissue evidence="2">Muscle</tissue>
    </source>
</reference>
<dbReference type="OrthoDB" id="2157866at2759"/>
<feature type="region of interest" description="Disordered" evidence="1">
    <location>
        <begin position="155"/>
        <end position="430"/>
    </location>
</feature>
<dbReference type="EMBL" id="QCYY01003079">
    <property type="protein sequence ID" value="ROT65516.1"/>
    <property type="molecule type" value="Genomic_DNA"/>
</dbReference>
<feature type="compositionally biased region" description="Low complexity" evidence="1">
    <location>
        <begin position="95"/>
        <end position="143"/>
    </location>
</feature>
<name>A0A423SMS2_PENVA</name>
<sequence>MKEAEGIQRSVKAALAEAEQAKRDQQRTRQEYEELLLEMRNVVREMKETRDVASGSLPGKSAYSSAVKEHRHESKQAETRNLTTTQKSSTDEQSTKSSSTSSGASSTKVPESSSVSTCTTSTSSQATSTTKTPPYQSLFSRPSSLLSSLTNRASLTKSVSFADQKDKETADSGKGQNTAERKKKEDKHHSSDKKNKDESKHHKDDKKHAGDSGSKERRSKDRKDHSSIDRKERKEKKDRHESKDKRSNLKAQSDSGNIISNISLEDIPMADEHSQDLLDSKSSPLLHTCSSSISLVPPANYSLGKSSSTPAVTYTNPGNRPRALHLNREHQRGDFSNSMTESPESPLAPSPFPRSASALPPLDESNSFSETSSLTSFHRPGSTPGPLARHGSMTTVPEDRAVVGPPPTKKPGKFAISRQNSSPNIPLQRQNSAPAFPLQRQHSLGVVPENGRLPRQESLMSVPEERPITDQTLPLSPTPSMTYFPISPCASLSTVAEPRPLSRTSMELVTGPVLAGSSLQEASATGTLPVLIPLEEEEEPTKTSTLKKDFKSHKDVLGILV</sequence>
<evidence type="ECO:0000313" key="3">
    <source>
        <dbReference type="Proteomes" id="UP000283509"/>
    </source>
</evidence>
<feature type="compositionally biased region" description="Basic and acidic residues" evidence="1">
    <location>
        <begin position="179"/>
        <end position="232"/>
    </location>
</feature>
<proteinExistence type="predicted"/>
<accession>A0A423SMS2</accession>
<feature type="compositionally biased region" description="Basic and acidic residues" evidence="1">
    <location>
        <begin position="19"/>
        <end position="29"/>
    </location>
</feature>
<dbReference type="Proteomes" id="UP000283509">
    <property type="component" value="Unassembled WGS sequence"/>
</dbReference>
<evidence type="ECO:0000256" key="1">
    <source>
        <dbReference type="SAM" id="MobiDB-lite"/>
    </source>
</evidence>
<feature type="compositionally biased region" description="Polar residues" evidence="1">
    <location>
        <begin position="303"/>
        <end position="318"/>
    </location>
</feature>
<feature type="compositionally biased region" description="Low complexity" evidence="1">
    <location>
        <begin position="364"/>
        <end position="377"/>
    </location>
</feature>
<feature type="region of interest" description="Disordered" evidence="1">
    <location>
        <begin position="1"/>
        <end position="29"/>
    </location>
</feature>
<feature type="compositionally biased region" description="Polar residues" evidence="1">
    <location>
        <begin position="249"/>
        <end position="263"/>
    </location>
</feature>
<feature type="compositionally biased region" description="Basic and acidic residues" evidence="1">
    <location>
        <begin position="67"/>
        <end position="78"/>
    </location>
</feature>
<reference evidence="2 3" key="1">
    <citation type="submission" date="2018-04" db="EMBL/GenBank/DDBJ databases">
        <authorList>
            <person name="Zhang X."/>
            <person name="Yuan J."/>
            <person name="Li F."/>
            <person name="Xiang J."/>
        </authorList>
    </citation>
    <scope>NUCLEOTIDE SEQUENCE [LARGE SCALE GENOMIC DNA]</scope>
    <source>
        <tissue evidence="2">Muscle</tissue>
    </source>
</reference>
<organism evidence="2 3">
    <name type="scientific">Penaeus vannamei</name>
    <name type="common">Whiteleg shrimp</name>
    <name type="synonym">Litopenaeus vannamei</name>
    <dbReference type="NCBI Taxonomy" id="6689"/>
    <lineage>
        <taxon>Eukaryota</taxon>
        <taxon>Metazoa</taxon>
        <taxon>Ecdysozoa</taxon>
        <taxon>Arthropoda</taxon>
        <taxon>Crustacea</taxon>
        <taxon>Multicrustacea</taxon>
        <taxon>Malacostraca</taxon>
        <taxon>Eumalacostraca</taxon>
        <taxon>Eucarida</taxon>
        <taxon>Decapoda</taxon>
        <taxon>Dendrobranchiata</taxon>
        <taxon>Penaeoidea</taxon>
        <taxon>Penaeidae</taxon>
        <taxon>Penaeus</taxon>
    </lineage>
</organism>
<keyword evidence="3" id="KW-1185">Reference proteome</keyword>
<feature type="compositionally biased region" description="Polar residues" evidence="1">
    <location>
        <begin position="417"/>
        <end position="430"/>
    </location>
</feature>
<comment type="caution">
    <text evidence="2">The sequence shown here is derived from an EMBL/GenBank/DDBJ whole genome shotgun (WGS) entry which is preliminary data.</text>
</comment>
<feature type="compositionally biased region" description="Polar residues" evidence="1">
    <location>
        <begin position="334"/>
        <end position="343"/>
    </location>
</feature>